<dbReference type="AlphaFoldDB" id="A0A6G1DL23"/>
<gene>
    <name evidence="2" type="ORF">E2562_023275</name>
</gene>
<keyword evidence="3" id="KW-1185">Reference proteome</keyword>
<feature type="compositionally biased region" description="Low complexity" evidence="1">
    <location>
        <begin position="33"/>
        <end position="49"/>
    </location>
</feature>
<evidence type="ECO:0000313" key="2">
    <source>
        <dbReference type="EMBL" id="KAF0913535.1"/>
    </source>
</evidence>
<sequence>MTAFDPTTATALTSEPAAVATLISEPAVKATMAASDPAAATSNSAAAASHPVDSPPAYLPGSMRHGINSTVRIGYMPSVPLVRTIWRTWEDFG</sequence>
<dbReference type="Proteomes" id="UP000479710">
    <property type="component" value="Unassembled WGS sequence"/>
</dbReference>
<reference evidence="2 3" key="1">
    <citation type="submission" date="2019-11" db="EMBL/GenBank/DDBJ databases">
        <title>Whole genome sequence of Oryza granulata.</title>
        <authorList>
            <person name="Li W."/>
        </authorList>
    </citation>
    <scope>NUCLEOTIDE SEQUENCE [LARGE SCALE GENOMIC DNA]</scope>
    <source>
        <strain evidence="3">cv. Menghai</strain>
        <tissue evidence="2">Leaf</tissue>
    </source>
</reference>
<proteinExistence type="predicted"/>
<name>A0A6G1DL23_9ORYZ</name>
<comment type="caution">
    <text evidence="2">The sequence shown here is derived from an EMBL/GenBank/DDBJ whole genome shotgun (WGS) entry which is preliminary data.</text>
</comment>
<dbReference type="EMBL" id="SPHZ02000006">
    <property type="protein sequence ID" value="KAF0913535.1"/>
    <property type="molecule type" value="Genomic_DNA"/>
</dbReference>
<organism evidence="2 3">
    <name type="scientific">Oryza meyeriana var. granulata</name>
    <dbReference type="NCBI Taxonomy" id="110450"/>
    <lineage>
        <taxon>Eukaryota</taxon>
        <taxon>Viridiplantae</taxon>
        <taxon>Streptophyta</taxon>
        <taxon>Embryophyta</taxon>
        <taxon>Tracheophyta</taxon>
        <taxon>Spermatophyta</taxon>
        <taxon>Magnoliopsida</taxon>
        <taxon>Liliopsida</taxon>
        <taxon>Poales</taxon>
        <taxon>Poaceae</taxon>
        <taxon>BOP clade</taxon>
        <taxon>Oryzoideae</taxon>
        <taxon>Oryzeae</taxon>
        <taxon>Oryzinae</taxon>
        <taxon>Oryza</taxon>
        <taxon>Oryza meyeriana</taxon>
    </lineage>
</organism>
<evidence type="ECO:0000313" key="3">
    <source>
        <dbReference type="Proteomes" id="UP000479710"/>
    </source>
</evidence>
<accession>A0A6G1DL23</accession>
<protein>
    <submittedName>
        <fullName evidence="2">Uncharacterized protein</fullName>
    </submittedName>
</protein>
<evidence type="ECO:0000256" key="1">
    <source>
        <dbReference type="SAM" id="MobiDB-lite"/>
    </source>
</evidence>
<feature type="region of interest" description="Disordered" evidence="1">
    <location>
        <begin position="33"/>
        <end position="54"/>
    </location>
</feature>